<keyword evidence="2" id="KW-0812">Transmembrane</keyword>
<dbReference type="AlphaFoldDB" id="A0A6L5GCP5"/>
<accession>A0A6L5GCP5</accession>
<feature type="region of interest" description="Disordered" evidence="1">
    <location>
        <begin position="1"/>
        <end position="45"/>
    </location>
</feature>
<proteinExistence type="predicted"/>
<keyword evidence="2" id="KW-1133">Transmembrane helix</keyword>
<evidence type="ECO:0000256" key="2">
    <source>
        <dbReference type="SAM" id="Phobius"/>
    </source>
</evidence>
<evidence type="ECO:0000313" key="3">
    <source>
        <dbReference type="EMBL" id="MQM27273.1"/>
    </source>
</evidence>
<dbReference type="RefSeq" id="WP_153026416.1">
    <property type="nucleotide sequence ID" value="NZ_WIAO01000022.1"/>
</dbReference>
<keyword evidence="4" id="KW-1185">Reference proteome</keyword>
<name>A0A6L5GCP5_9ACTN</name>
<feature type="transmembrane region" description="Helical" evidence="2">
    <location>
        <begin position="55"/>
        <end position="73"/>
    </location>
</feature>
<dbReference type="EMBL" id="WIAO01000022">
    <property type="protein sequence ID" value="MQM27273.1"/>
    <property type="molecule type" value="Genomic_DNA"/>
</dbReference>
<protein>
    <submittedName>
        <fullName evidence="3">Uncharacterized protein</fullName>
    </submittedName>
</protein>
<evidence type="ECO:0000313" key="4">
    <source>
        <dbReference type="Proteomes" id="UP000477750"/>
    </source>
</evidence>
<keyword evidence="2" id="KW-0472">Membrane</keyword>
<comment type="caution">
    <text evidence="3">The sequence shown here is derived from an EMBL/GenBank/DDBJ whole genome shotgun (WGS) entry which is preliminary data.</text>
</comment>
<reference evidence="3 4" key="1">
    <citation type="submission" date="2019-10" db="EMBL/GenBank/DDBJ databases">
        <title>Glycomyces albidus sp. nov., a novel actinomycete isolated from rhizosphere soil of wheat (Triticum aestivum L.).</title>
        <authorList>
            <person name="Qian L."/>
        </authorList>
    </citation>
    <scope>NUCLEOTIDE SEQUENCE [LARGE SCALE GENOMIC DNA]</scope>
    <source>
        <strain evidence="3 4">NEAU-7082</strain>
    </source>
</reference>
<gene>
    <name evidence="3" type="ORF">GFD30_17075</name>
</gene>
<evidence type="ECO:0000256" key="1">
    <source>
        <dbReference type="SAM" id="MobiDB-lite"/>
    </source>
</evidence>
<sequence length="99" mass="10179">MPSAHRRARTSPVAETGPVTLRMPKLPVPAAGATPPPPPPSPAAAAGLPPLPGNYVWALVAMLAGVIGLHLLGATVHEAIAVVEALVVPLGILVWRRRK</sequence>
<organism evidence="3 4">
    <name type="scientific">Glycomyces albidus</name>
    <dbReference type="NCBI Taxonomy" id="2656774"/>
    <lineage>
        <taxon>Bacteria</taxon>
        <taxon>Bacillati</taxon>
        <taxon>Actinomycetota</taxon>
        <taxon>Actinomycetes</taxon>
        <taxon>Glycomycetales</taxon>
        <taxon>Glycomycetaceae</taxon>
        <taxon>Glycomyces</taxon>
    </lineage>
</organism>
<feature type="transmembrane region" description="Helical" evidence="2">
    <location>
        <begin position="79"/>
        <end position="95"/>
    </location>
</feature>
<dbReference type="Proteomes" id="UP000477750">
    <property type="component" value="Unassembled WGS sequence"/>
</dbReference>